<sequence length="220" mass="24523">MHLLLVGDDAILASAICDAVRQRSWKIDHVNSVDAAKMMLADHYFSAVLLDLGSPDESGLAVVRYMRINYNATPVILITARGRLSDCISGLDAGADDYLVKPFQFDELFARIRAITRRSQDRMVKPLVHGEVRVDPDSRKVTRSGKWISLSNHEYSLLLILMERAGRVVSRDQIEEAVYGGHHKTSSNMISVYIYQLRNKLGEKLIATVYGQGYIIGGSA</sequence>
<dbReference type="SMART" id="SM00448">
    <property type="entry name" value="REC"/>
    <property type="match status" value="1"/>
</dbReference>
<reference evidence="12" key="1">
    <citation type="submission" date="2023-06" db="EMBL/GenBank/DDBJ databases">
        <title>Genome sequences of Xanthomonas arboricola from Serbia and Montenegro.</title>
        <authorList>
            <person name="Ilicic R."/>
            <person name="Jelusic A."/>
            <person name="Harrison J."/>
            <person name="Greer S."/>
            <person name="Grant M."/>
            <person name="Vicente J."/>
            <person name="Popovic Milovanovic T."/>
            <person name="Studholme D.J."/>
        </authorList>
    </citation>
    <scope>NUCLEOTIDE SEQUENCE</scope>
    <source>
        <strain evidence="12">Xp320</strain>
    </source>
</reference>
<evidence type="ECO:0000256" key="6">
    <source>
        <dbReference type="ARBA" id="ARBA00023125"/>
    </source>
</evidence>
<dbReference type="InterPro" id="IPR036388">
    <property type="entry name" value="WH-like_DNA-bd_sf"/>
</dbReference>
<dbReference type="PANTHER" id="PTHR48111:SF35">
    <property type="entry name" value="TRANSCRIPTIONAL REGULATORY PROTEIN QSEB"/>
    <property type="match status" value="1"/>
</dbReference>
<name>A0AAP4NH08_9XANT</name>
<dbReference type="RefSeq" id="WP_081327608.1">
    <property type="nucleotide sequence ID" value="NZ_CP044334.1"/>
</dbReference>
<dbReference type="CDD" id="cd00383">
    <property type="entry name" value="trans_reg_C"/>
    <property type="match status" value="1"/>
</dbReference>
<dbReference type="Gene3D" id="3.40.50.2300">
    <property type="match status" value="1"/>
</dbReference>
<evidence type="ECO:0000256" key="9">
    <source>
        <dbReference type="PROSITE-ProRule" id="PRU01091"/>
    </source>
</evidence>
<dbReference type="GO" id="GO:0006355">
    <property type="term" value="P:regulation of DNA-templated transcription"/>
    <property type="evidence" value="ECO:0007669"/>
    <property type="project" value="InterPro"/>
</dbReference>
<dbReference type="InterPro" id="IPR001867">
    <property type="entry name" value="OmpR/PhoB-type_DNA-bd"/>
</dbReference>
<dbReference type="InterPro" id="IPR039420">
    <property type="entry name" value="WalR-like"/>
</dbReference>
<evidence type="ECO:0000256" key="5">
    <source>
        <dbReference type="ARBA" id="ARBA00023015"/>
    </source>
</evidence>
<gene>
    <name evidence="12" type="ORF">QSH54_09005</name>
</gene>
<accession>A0AAP4NH08</accession>
<evidence type="ECO:0000256" key="2">
    <source>
        <dbReference type="ARBA" id="ARBA00022490"/>
    </source>
</evidence>
<organism evidence="12">
    <name type="scientific">Xanthomonas arboricola pv. pruni</name>
    <dbReference type="NCBI Taxonomy" id="69929"/>
    <lineage>
        <taxon>Bacteria</taxon>
        <taxon>Pseudomonadati</taxon>
        <taxon>Pseudomonadota</taxon>
        <taxon>Gammaproteobacteria</taxon>
        <taxon>Lysobacterales</taxon>
        <taxon>Lysobacteraceae</taxon>
        <taxon>Xanthomonas</taxon>
    </lineage>
</organism>
<keyword evidence="4" id="KW-0902">Two-component regulatory system</keyword>
<dbReference type="Pfam" id="PF00072">
    <property type="entry name" value="Response_reg"/>
    <property type="match status" value="1"/>
</dbReference>
<feature type="modified residue" description="4-aspartylphosphate" evidence="8">
    <location>
        <position position="51"/>
    </location>
</feature>
<dbReference type="Pfam" id="PF00486">
    <property type="entry name" value="Trans_reg_C"/>
    <property type="match status" value="1"/>
</dbReference>
<evidence type="ECO:0000256" key="4">
    <source>
        <dbReference type="ARBA" id="ARBA00023012"/>
    </source>
</evidence>
<dbReference type="AlphaFoldDB" id="A0AAP4NH08"/>
<evidence type="ECO:0000256" key="8">
    <source>
        <dbReference type="PROSITE-ProRule" id="PRU00169"/>
    </source>
</evidence>
<proteinExistence type="predicted"/>
<feature type="domain" description="Response regulatory" evidence="10">
    <location>
        <begin position="2"/>
        <end position="116"/>
    </location>
</feature>
<protein>
    <submittedName>
        <fullName evidence="12">Response regulator transcription factor</fullName>
    </submittedName>
</protein>
<dbReference type="GO" id="GO:0000156">
    <property type="term" value="F:phosphorelay response regulator activity"/>
    <property type="evidence" value="ECO:0007669"/>
    <property type="project" value="TreeGrafter"/>
</dbReference>
<keyword evidence="3 8" id="KW-0597">Phosphoprotein</keyword>
<feature type="domain" description="OmpR/PhoB-type" evidence="11">
    <location>
        <begin position="124"/>
        <end position="218"/>
    </location>
</feature>
<dbReference type="InterPro" id="IPR001789">
    <property type="entry name" value="Sig_transdc_resp-reg_receiver"/>
</dbReference>
<dbReference type="PROSITE" id="PS50110">
    <property type="entry name" value="RESPONSE_REGULATORY"/>
    <property type="match status" value="1"/>
</dbReference>
<dbReference type="EMBL" id="JASVYU010000009">
    <property type="protein sequence ID" value="MDN0286784.1"/>
    <property type="molecule type" value="Genomic_DNA"/>
</dbReference>
<dbReference type="PANTHER" id="PTHR48111">
    <property type="entry name" value="REGULATOR OF RPOS"/>
    <property type="match status" value="1"/>
</dbReference>
<evidence type="ECO:0000259" key="10">
    <source>
        <dbReference type="PROSITE" id="PS50110"/>
    </source>
</evidence>
<evidence type="ECO:0000256" key="3">
    <source>
        <dbReference type="ARBA" id="ARBA00022553"/>
    </source>
</evidence>
<dbReference type="Gene3D" id="1.10.10.10">
    <property type="entry name" value="Winged helix-like DNA-binding domain superfamily/Winged helix DNA-binding domain"/>
    <property type="match status" value="1"/>
</dbReference>
<dbReference type="SUPFAM" id="SSF52172">
    <property type="entry name" value="CheY-like"/>
    <property type="match status" value="1"/>
</dbReference>
<dbReference type="SMART" id="SM00862">
    <property type="entry name" value="Trans_reg_C"/>
    <property type="match status" value="1"/>
</dbReference>
<evidence type="ECO:0000259" key="11">
    <source>
        <dbReference type="PROSITE" id="PS51755"/>
    </source>
</evidence>
<dbReference type="GO" id="GO:0005829">
    <property type="term" value="C:cytosol"/>
    <property type="evidence" value="ECO:0007669"/>
    <property type="project" value="TreeGrafter"/>
</dbReference>
<evidence type="ECO:0000256" key="1">
    <source>
        <dbReference type="ARBA" id="ARBA00004496"/>
    </source>
</evidence>
<comment type="caution">
    <text evidence="12">The sequence shown here is derived from an EMBL/GenBank/DDBJ whole genome shotgun (WGS) entry which is preliminary data.</text>
</comment>
<keyword evidence="6 9" id="KW-0238">DNA-binding</keyword>
<dbReference type="GO" id="GO:0032993">
    <property type="term" value="C:protein-DNA complex"/>
    <property type="evidence" value="ECO:0007669"/>
    <property type="project" value="TreeGrafter"/>
</dbReference>
<keyword evidence="5" id="KW-0805">Transcription regulation</keyword>
<dbReference type="PROSITE" id="PS51755">
    <property type="entry name" value="OMPR_PHOB"/>
    <property type="match status" value="1"/>
</dbReference>
<keyword evidence="7" id="KW-0804">Transcription</keyword>
<dbReference type="InterPro" id="IPR011006">
    <property type="entry name" value="CheY-like_superfamily"/>
</dbReference>
<evidence type="ECO:0000256" key="7">
    <source>
        <dbReference type="ARBA" id="ARBA00023163"/>
    </source>
</evidence>
<evidence type="ECO:0000313" key="12">
    <source>
        <dbReference type="EMBL" id="MDN0286784.1"/>
    </source>
</evidence>
<keyword evidence="2" id="KW-0963">Cytoplasm</keyword>
<dbReference type="GO" id="GO:0000976">
    <property type="term" value="F:transcription cis-regulatory region binding"/>
    <property type="evidence" value="ECO:0007669"/>
    <property type="project" value="TreeGrafter"/>
</dbReference>
<comment type="subcellular location">
    <subcellularLocation>
        <location evidence="1">Cytoplasm</location>
    </subcellularLocation>
</comment>
<feature type="DNA-binding region" description="OmpR/PhoB-type" evidence="9">
    <location>
        <begin position="124"/>
        <end position="218"/>
    </location>
</feature>
<dbReference type="Gene3D" id="6.10.250.690">
    <property type="match status" value="1"/>
</dbReference>